<dbReference type="Gene3D" id="1.25.40.180">
    <property type="match status" value="2"/>
</dbReference>
<comment type="similarity">
    <text evidence="2">Belongs to the eukaryotic initiation factor 4G family.</text>
</comment>
<comment type="subcellular location">
    <subcellularLocation>
        <location evidence="1">Cytoplasm</location>
    </subcellularLocation>
</comment>
<reference evidence="10 11" key="1">
    <citation type="submission" date="2019-01" db="EMBL/GenBank/DDBJ databases">
        <title>Genome sequencing of the rare red list fungi Fomitopsis rosea.</title>
        <authorList>
            <person name="Buettner E."/>
            <person name="Kellner H."/>
        </authorList>
    </citation>
    <scope>NUCLEOTIDE SEQUENCE [LARGE SCALE GENOMIC DNA]</scope>
    <source>
        <strain evidence="10 11">DSM 105464</strain>
    </source>
</reference>
<evidence type="ECO:0000256" key="3">
    <source>
        <dbReference type="ARBA" id="ARBA00022490"/>
    </source>
</evidence>
<feature type="compositionally biased region" description="Polar residues" evidence="8">
    <location>
        <begin position="979"/>
        <end position="996"/>
    </location>
</feature>
<keyword evidence="3" id="KW-0963">Cytoplasm</keyword>
<dbReference type="PANTHER" id="PTHR23253:SF9">
    <property type="entry name" value="EUKARYOTIC TRANSLATION INITIATION FACTOR 4 GAMMA 2"/>
    <property type="match status" value="1"/>
</dbReference>
<feature type="compositionally biased region" description="Polar residues" evidence="8">
    <location>
        <begin position="1108"/>
        <end position="1129"/>
    </location>
</feature>
<feature type="region of interest" description="Disordered" evidence="8">
    <location>
        <begin position="243"/>
        <end position="473"/>
    </location>
</feature>
<feature type="compositionally biased region" description="Low complexity" evidence="8">
    <location>
        <begin position="143"/>
        <end position="158"/>
    </location>
</feature>
<evidence type="ECO:0000256" key="2">
    <source>
        <dbReference type="ARBA" id="ARBA00005775"/>
    </source>
</evidence>
<feature type="compositionally biased region" description="Basic and acidic residues" evidence="8">
    <location>
        <begin position="641"/>
        <end position="651"/>
    </location>
</feature>
<dbReference type="SUPFAM" id="SSF48371">
    <property type="entry name" value="ARM repeat"/>
    <property type="match status" value="2"/>
</dbReference>
<dbReference type="FunFam" id="1.25.40.180:FF:000020">
    <property type="entry name" value="Eukaryotic translation initiation factor subunit"/>
    <property type="match status" value="1"/>
</dbReference>
<feature type="compositionally biased region" description="Acidic residues" evidence="8">
    <location>
        <begin position="412"/>
        <end position="422"/>
    </location>
</feature>
<evidence type="ECO:0000256" key="7">
    <source>
        <dbReference type="ARBA" id="ARBA00022917"/>
    </source>
</evidence>
<dbReference type="EMBL" id="SEKV01000357">
    <property type="protein sequence ID" value="TFY58489.1"/>
    <property type="molecule type" value="Genomic_DNA"/>
</dbReference>
<dbReference type="STRING" id="34475.A0A4Y9YCB5"/>
<dbReference type="InterPro" id="IPR022745">
    <property type="entry name" value="eIF4G1_eIF4E-bd"/>
</dbReference>
<feature type="region of interest" description="Disordered" evidence="8">
    <location>
        <begin position="597"/>
        <end position="667"/>
    </location>
</feature>
<protein>
    <recommendedName>
        <fullName evidence="9">MIF4G domain-containing protein</fullName>
    </recommendedName>
</protein>
<dbReference type="InterPro" id="IPR003890">
    <property type="entry name" value="MIF4G-like_typ-3"/>
</dbReference>
<feature type="compositionally biased region" description="Basic and acidic residues" evidence="8">
    <location>
        <begin position="377"/>
        <end position="406"/>
    </location>
</feature>
<dbReference type="InterPro" id="IPR036211">
    <property type="entry name" value="eIF4G_eIF4E-bd_sf"/>
</dbReference>
<dbReference type="Proteomes" id="UP000298390">
    <property type="component" value="Unassembled WGS sequence"/>
</dbReference>
<feature type="compositionally biased region" description="Pro residues" evidence="8">
    <location>
        <begin position="258"/>
        <end position="282"/>
    </location>
</feature>
<evidence type="ECO:0000256" key="6">
    <source>
        <dbReference type="ARBA" id="ARBA00022884"/>
    </source>
</evidence>
<keyword evidence="6" id="KW-0694">RNA-binding</keyword>
<feature type="compositionally biased region" description="Basic and acidic residues" evidence="8">
    <location>
        <begin position="347"/>
        <end position="357"/>
    </location>
</feature>
<name>A0A4Y9YCB5_9APHY</name>
<dbReference type="PANTHER" id="PTHR23253">
    <property type="entry name" value="EUKARYOTIC TRANSLATION INITIATION FACTOR 4 GAMMA"/>
    <property type="match status" value="1"/>
</dbReference>
<dbReference type="GO" id="GO:0003743">
    <property type="term" value="F:translation initiation factor activity"/>
    <property type="evidence" value="ECO:0007669"/>
    <property type="project" value="UniProtKB-KW"/>
</dbReference>
<feature type="compositionally biased region" description="Low complexity" evidence="8">
    <location>
        <begin position="558"/>
        <end position="571"/>
    </location>
</feature>
<keyword evidence="4" id="KW-0396">Initiation factor</keyword>
<feature type="compositionally biased region" description="Pro residues" evidence="8">
    <location>
        <begin position="289"/>
        <end position="301"/>
    </location>
</feature>
<organism evidence="10 11">
    <name type="scientific">Rhodofomes roseus</name>
    <dbReference type="NCBI Taxonomy" id="34475"/>
    <lineage>
        <taxon>Eukaryota</taxon>
        <taxon>Fungi</taxon>
        <taxon>Dikarya</taxon>
        <taxon>Basidiomycota</taxon>
        <taxon>Agaricomycotina</taxon>
        <taxon>Agaricomycetes</taxon>
        <taxon>Polyporales</taxon>
        <taxon>Rhodofomes</taxon>
    </lineage>
</organism>
<dbReference type="Pfam" id="PF02854">
    <property type="entry name" value="MIF4G"/>
    <property type="match status" value="1"/>
</dbReference>
<evidence type="ECO:0000256" key="1">
    <source>
        <dbReference type="ARBA" id="ARBA00004496"/>
    </source>
</evidence>
<feature type="compositionally biased region" description="Low complexity" evidence="8">
    <location>
        <begin position="360"/>
        <end position="372"/>
    </location>
</feature>
<dbReference type="SMART" id="SM00543">
    <property type="entry name" value="MIF4G"/>
    <property type="match status" value="1"/>
</dbReference>
<feature type="region of interest" description="Disordered" evidence="8">
    <location>
        <begin position="20"/>
        <end position="58"/>
    </location>
</feature>
<evidence type="ECO:0000313" key="11">
    <source>
        <dbReference type="Proteomes" id="UP000298390"/>
    </source>
</evidence>
<dbReference type="InterPro" id="IPR016024">
    <property type="entry name" value="ARM-type_fold"/>
</dbReference>
<evidence type="ECO:0000313" key="10">
    <source>
        <dbReference type="EMBL" id="TFY58489.1"/>
    </source>
</evidence>
<feature type="compositionally biased region" description="Low complexity" evidence="8">
    <location>
        <begin position="302"/>
        <end position="313"/>
    </location>
</feature>
<dbReference type="GO" id="GO:0003729">
    <property type="term" value="F:mRNA binding"/>
    <property type="evidence" value="ECO:0007669"/>
    <property type="project" value="TreeGrafter"/>
</dbReference>
<keyword evidence="7" id="KW-0648">Protein biosynthesis</keyword>
<dbReference type="Pfam" id="PF12152">
    <property type="entry name" value="eIF_4G1"/>
    <property type="match status" value="1"/>
</dbReference>
<accession>A0A4Y9YCB5</accession>
<feature type="region of interest" description="Disordered" evidence="8">
    <location>
        <begin position="550"/>
        <end position="581"/>
    </location>
</feature>
<dbReference type="GO" id="GO:0010494">
    <property type="term" value="C:cytoplasmic stress granule"/>
    <property type="evidence" value="ECO:0007669"/>
    <property type="project" value="UniProtKB-ARBA"/>
</dbReference>
<feature type="region of interest" description="Disordered" evidence="8">
    <location>
        <begin position="970"/>
        <end position="996"/>
    </location>
</feature>
<gene>
    <name evidence="10" type="ORF">EVJ58_g6388</name>
</gene>
<comment type="caution">
    <text evidence="10">The sequence shown here is derived from an EMBL/GenBank/DDBJ whole genome shotgun (WGS) entry which is preliminary data.</text>
</comment>
<keyword evidence="5" id="KW-0597">Phosphoprotein</keyword>
<feature type="region of interest" description="Disordered" evidence="8">
    <location>
        <begin position="1101"/>
        <end position="1131"/>
    </location>
</feature>
<feature type="compositionally biased region" description="Basic and acidic residues" evidence="8">
    <location>
        <begin position="429"/>
        <end position="441"/>
    </location>
</feature>
<sequence length="1472" mass="158070">MSHFISQRFRTSARLNLIPAWAKGPPEPTAPSLPSASPALNQGHPQPTHSRRPSTLGEGVAFKDGVAGARSPTNAAKPGTAASVIARGAADRVPASAVTSGQINDVSAFISSSPASVPTIKSATVSSFGPVPATPTSAPNDKSTGSSTQPPTSATTQSKFDVKKLFANPSSAPPVSSAPSQAPPDDASPSTRASPLPQALRPEQNGGLSPTPQLVPGPGWYGGYYYQPYPGMPPEHYMPSNPWMQAHVGTPHQQPQGLPGPPQPGMPMSPRNAPPQLHPPGTPTMAPAMPNPGHPPHPAPSPHTHTSSLSSISSPPPTPSSSGPGSRLNTAAPSFQPRTRVKITSSDGKEVQLDSFKKGSAPLSPAVPASPARKTTVRLEKAKREAPMRAKKEAVEKAEKEAEEKVTATGAEPDEVEVDESEATPASETIEKTADKGDFNDKLQGNGILRIDAAVSDTPKKRHPGPLDLSSTRKPIAQTFPSALATARIIEDLGSVSYPEGIRSPKVELNVNAKHGKFRYDRDFLMQFMKICKDKPDNLLRLDAIGLEPSEQGAGVPMSRGGSQRRSSAAMGPPPPELRAPAAGSWSVELQWPGRQLHHGKVRDAEPEDDMPFEGRPSPMVWLPSEAGPSAMGSKSTRCKRGVDCGERDKGGPGPSYGDSSLSQPGMISLEPVAPLEQSANRWTPLSLTDSPEVVERRVRGLLNKLTTERFDSISDQIIAWANRSENQHDGRTLFQIMQLVVESATDGVALSGMYARLCRKMMNQISPKVQDEGIKNAEGKPIAGGQLFRKYLLNRCKEDFERGWVAKESTAATKAAEDWAAAEKDESGEVASYSDEDYAAQKARRQGLGLIKFIGELFKLQMLTQRIMHKCVKELLGDVENTEEEIEGLCMLLTTVGQLLDTGTPKARAHMDVYFKRMKGLTKNPNVNWRMQFMLVDLIELRGRKWIPRNLATAPTTIAAAHAQAAKETAANEKGYQRTLSMSHGGSESKYSGEQSSVDLDSWVTGNVPSSRMSPKAGDLSHFGKISKSTSITIGSTGMPFAKEQTKRDSTSFSDFMENPELGLEALIVPEPSPPLSRMTNIDFAESVCALRLRRPENAGRSHSFRETYTSQPDEPTDSTAVHASTSRAEYHHEDDAAVSWATSLSPSSVSTLSPSSSSSLCSPFHDVDMMFGDNDVSTSGNAPVTDETPFKPQSTSTLLAAAPALSLRTSASTIRLLPAEGASCAGSQSMDALVKDKDPTLSPQETSSPDIEYVDIPKVTTHAVTVEAEVLRVSRALRAFQSRWAGADVSPASAPENPQLQVRPYVLPNSAERAGQPALQADESDVEEPDVLSMSEEQVKVQLTASMQKFFEVRSLAEGETSLRRLPSAHRWRFINKLVSYAVFSGAADSRLVSDLFSRAASEGLCSPGEFDEGFSSTMVTLDVLALWLPNALSMVAILLKGTRLNEEQLRRLVHKAAKGHSEILLALLL</sequence>
<feature type="compositionally biased region" description="Polar residues" evidence="8">
    <location>
        <begin position="327"/>
        <end position="346"/>
    </location>
</feature>
<feature type="region of interest" description="Disordered" evidence="8">
    <location>
        <begin position="124"/>
        <end position="215"/>
    </location>
</feature>
<evidence type="ECO:0000256" key="5">
    <source>
        <dbReference type="ARBA" id="ARBA00022553"/>
    </source>
</evidence>
<feature type="domain" description="MIF4G" evidence="9">
    <location>
        <begin position="696"/>
        <end position="946"/>
    </location>
</feature>
<evidence type="ECO:0000256" key="4">
    <source>
        <dbReference type="ARBA" id="ARBA00022540"/>
    </source>
</evidence>
<dbReference type="Gene3D" id="1.20.970.30">
    <property type="entry name" value="eIF4G, eIF4E-binding domain"/>
    <property type="match status" value="1"/>
</dbReference>
<dbReference type="GO" id="GO:0016281">
    <property type="term" value="C:eukaryotic translation initiation factor 4F complex"/>
    <property type="evidence" value="ECO:0007669"/>
    <property type="project" value="TreeGrafter"/>
</dbReference>
<feature type="compositionally biased region" description="Low complexity" evidence="8">
    <location>
        <begin position="169"/>
        <end position="190"/>
    </location>
</feature>
<dbReference type="SUPFAM" id="SSF101489">
    <property type="entry name" value="Eukaryotic initiation factor 4f subunit eIF4g, eIF4e-binding domain"/>
    <property type="match status" value="1"/>
</dbReference>
<proteinExistence type="inferred from homology"/>
<evidence type="ECO:0000256" key="8">
    <source>
        <dbReference type="SAM" id="MobiDB-lite"/>
    </source>
</evidence>
<evidence type="ECO:0000259" key="9">
    <source>
        <dbReference type="SMART" id="SM00543"/>
    </source>
</evidence>